<keyword evidence="8" id="KW-0131">Cell cycle</keyword>
<keyword evidence="6" id="KW-0853">WD repeat</keyword>
<evidence type="ECO:0000256" key="2">
    <source>
        <dbReference type="ARBA" id="ARBA00008070"/>
    </source>
</evidence>
<dbReference type="GeneTree" id="ENSGT00950000182906"/>
<evidence type="ECO:0000256" key="10">
    <source>
        <dbReference type="ARBA" id="ARBA00081592"/>
    </source>
</evidence>
<keyword evidence="5" id="KW-0597">Phosphoprotein</keyword>
<comment type="subcellular location">
    <subcellularLocation>
        <location evidence="1">Cytoplasm</location>
    </subcellularLocation>
</comment>
<dbReference type="GO" id="GO:0030866">
    <property type="term" value="P:cortical actin cytoskeleton organization"/>
    <property type="evidence" value="ECO:0007669"/>
    <property type="project" value="TreeGrafter"/>
</dbReference>
<dbReference type="GO" id="GO:0051294">
    <property type="term" value="P:establishment of spindle orientation"/>
    <property type="evidence" value="ECO:0007669"/>
    <property type="project" value="TreeGrafter"/>
</dbReference>
<reference evidence="12" key="1">
    <citation type="submission" date="2025-08" db="UniProtKB">
        <authorList>
            <consortium name="Ensembl"/>
        </authorList>
    </citation>
    <scope>IDENTIFICATION</scope>
</reference>
<dbReference type="Ensembl" id="ENSFHET00000008620.1">
    <property type="protein sequence ID" value="ENSFHEP00000004576.1"/>
    <property type="gene ID" value="ENSFHEG00000005513.1"/>
</dbReference>
<dbReference type="GO" id="GO:0005886">
    <property type="term" value="C:plasma membrane"/>
    <property type="evidence" value="ECO:0007669"/>
    <property type="project" value="TreeGrafter"/>
</dbReference>
<dbReference type="FunFam" id="2.130.10.10:FF:000170">
    <property type="entry name" value="lethal(2) giant larvae protein homolog 2 isoform X2"/>
    <property type="match status" value="1"/>
</dbReference>
<dbReference type="InterPro" id="IPR015943">
    <property type="entry name" value="WD40/YVTN_repeat-like_dom_sf"/>
</dbReference>
<evidence type="ECO:0000256" key="9">
    <source>
        <dbReference type="ARBA" id="ARBA00074017"/>
    </source>
</evidence>
<dbReference type="SUPFAM" id="SSF50978">
    <property type="entry name" value="WD40 repeat-like"/>
    <property type="match status" value="1"/>
</dbReference>
<comment type="similarity">
    <text evidence="2">Belongs to the WD repeat L(2)GL family.</text>
</comment>
<protein>
    <recommendedName>
        <fullName evidence="9">LLGL scribble cell polarity complex component 2</fullName>
    </recommendedName>
    <alternativeName>
        <fullName evidence="10">Lethal(2) giant larvae protein homolog 2</fullName>
    </alternativeName>
</protein>
<dbReference type="GO" id="GO:0005096">
    <property type="term" value="F:GTPase activator activity"/>
    <property type="evidence" value="ECO:0007669"/>
    <property type="project" value="TreeGrafter"/>
</dbReference>
<keyword evidence="11" id="KW-0732">Signal</keyword>
<sequence>MNQSEYIHAVCCLHLCLSLSVCSPLQTVEHGFPHQPSALGYSASLQLMAIGTRSGAIKLYGAPGVEFMGLHDENAAVTQVFFMPHQLVTLLDDNSLHMWTLRGHKGLSELLEIGRFMLTGPPGYADMMMETSVEIVTRVTAVLAHSSGELLLLGTEGGHVFIVEVPGFRELEERNISLDQVTNDYIGRRNLEHVEALQESPMNSNQVAIGYGRGLIVIWDLEQHLAIRHILPTQQLESMWWTEDGSSILSSHSDGSYCCWTLGAEGEYEEDEKSDIPYGEDQPFHCVLQWFLWGYSESMKYQAI</sequence>
<keyword evidence="13" id="KW-1185">Reference proteome</keyword>
<keyword evidence="3" id="KW-0268">Exocytosis</keyword>
<dbReference type="GO" id="GO:0030864">
    <property type="term" value="C:cortical actin cytoskeleton"/>
    <property type="evidence" value="ECO:0007669"/>
    <property type="project" value="TreeGrafter"/>
</dbReference>
<dbReference type="Proteomes" id="UP000265000">
    <property type="component" value="Unplaced"/>
</dbReference>
<proteinExistence type="inferred from homology"/>
<accession>A0A3Q2NYF5</accession>
<evidence type="ECO:0000256" key="7">
    <source>
        <dbReference type="ARBA" id="ARBA00022737"/>
    </source>
</evidence>
<evidence type="ECO:0000256" key="4">
    <source>
        <dbReference type="ARBA" id="ARBA00022490"/>
    </source>
</evidence>
<dbReference type="GO" id="GO:0006893">
    <property type="term" value="P:Golgi to plasma membrane transport"/>
    <property type="evidence" value="ECO:0007669"/>
    <property type="project" value="TreeGrafter"/>
</dbReference>
<keyword evidence="4" id="KW-0963">Cytoplasm</keyword>
<evidence type="ECO:0000256" key="11">
    <source>
        <dbReference type="SAM" id="SignalP"/>
    </source>
</evidence>
<dbReference type="GO" id="GO:0006887">
    <property type="term" value="P:exocytosis"/>
    <property type="evidence" value="ECO:0007669"/>
    <property type="project" value="UniProtKB-KW"/>
</dbReference>
<dbReference type="InterPro" id="IPR036322">
    <property type="entry name" value="WD40_repeat_dom_sf"/>
</dbReference>
<evidence type="ECO:0000313" key="13">
    <source>
        <dbReference type="Proteomes" id="UP000265000"/>
    </source>
</evidence>
<evidence type="ECO:0000256" key="3">
    <source>
        <dbReference type="ARBA" id="ARBA00022483"/>
    </source>
</evidence>
<evidence type="ECO:0000256" key="1">
    <source>
        <dbReference type="ARBA" id="ARBA00004496"/>
    </source>
</evidence>
<feature type="signal peptide" evidence="11">
    <location>
        <begin position="1"/>
        <end position="18"/>
    </location>
</feature>
<evidence type="ECO:0000256" key="8">
    <source>
        <dbReference type="ARBA" id="ARBA00023306"/>
    </source>
</evidence>
<evidence type="ECO:0000256" key="6">
    <source>
        <dbReference type="ARBA" id="ARBA00022574"/>
    </source>
</evidence>
<organism evidence="12 13">
    <name type="scientific">Fundulus heteroclitus</name>
    <name type="common">Killifish</name>
    <name type="synonym">Mummichog</name>
    <dbReference type="NCBI Taxonomy" id="8078"/>
    <lineage>
        <taxon>Eukaryota</taxon>
        <taxon>Metazoa</taxon>
        <taxon>Chordata</taxon>
        <taxon>Craniata</taxon>
        <taxon>Vertebrata</taxon>
        <taxon>Euteleostomi</taxon>
        <taxon>Actinopterygii</taxon>
        <taxon>Neopterygii</taxon>
        <taxon>Teleostei</taxon>
        <taxon>Neoteleostei</taxon>
        <taxon>Acanthomorphata</taxon>
        <taxon>Ovalentaria</taxon>
        <taxon>Atherinomorphae</taxon>
        <taxon>Cyprinodontiformes</taxon>
        <taxon>Fundulidae</taxon>
        <taxon>Fundulus</taxon>
    </lineage>
</organism>
<name>A0A3Q2NYF5_FUNHE</name>
<feature type="chain" id="PRO_5018570408" description="LLGL scribble cell polarity complex component 2" evidence="11">
    <location>
        <begin position="19"/>
        <end position="304"/>
    </location>
</feature>
<evidence type="ECO:0000313" key="12">
    <source>
        <dbReference type="Ensembl" id="ENSFHEP00000004576.1"/>
    </source>
</evidence>
<dbReference type="AlphaFoldDB" id="A0A3Q2NYF5"/>
<dbReference type="GO" id="GO:0008593">
    <property type="term" value="P:regulation of Notch signaling pathway"/>
    <property type="evidence" value="ECO:0007669"/>
    <property type="project" value="TreeGrafter"/>
</dbReference>
<evidence type="ECO:0000256" key="5">
    <source>
        <dbReference type="ARBA" id="ARBA00022553"/>
    </source>
</evidence>
<dbReference type="PANTHER" id="PTHR10241">
    <property type="entry name" value="LETHAL 2 GIANT LARVAE PROTEIN"/>
    <property type="match status" value="1"/>
</dbReference>
<dbReference type="STRING" id="8078.ENSFHEP00000004576"/>
<reference evidence="12" key="2">
    <citation type="submission" date="2025-09" db="UniProtKB">
        <authorList>
            <consortium name="Ensembl"/>
        </authorList>
    </citation>
    <scope>IDENTIFICATION</scope>
</reference>
<keyword evidence="7" id="KW-0677">Repeat</keyword>
<dbReference type="PANTHER" id="PTHR10241:SF20">
    <property type="entry name" value="LLGL SCRIBBLE CELL POLARITY COMPLEX COMPONENT 2"/>
    <property type="match status" value="1"/>
</dbReference>
<dbReference type="GO" id="GO:0045159">
    <property type="term" value="F:myosin II binding"/>
    <property type="evidence" value="ECO:0007669"/>
    <property type="project" value="TreeGrafter"/>
</dbReference>
<dbReference type="GO" id="GO:0032878">
    <property type="term" value="P:regulation of establishment or maintenance of cell polarity"/>
    <property type="evidence" value="ECO:0007669"/>
    <property type="project" value="TreeGrafter"/>
</dbReference>
<dbReference type="Gene3D" id="2.130.10.10">
    <property type="entry name" value="YVTN repeat-like/Quinoprotein amine dehydrogenase"/>
    <property type="match status" value="1"/>
</dbReference>